<feature type="compositionally biased region" description="Low complexity" evidence="1">
    <location>
        <begin position="235"/>
        <end position="251"/>
    </location>
</feature>
<keyword evidence="3" id="KW-1185">Reference proteome</keyword>
<evidence type="ECO:0000313" key="3">
    <source>
        <dbReference type="Proteomes" id="UP000264006"/>
    </source>
</evidence>
<organism evidence="2 3">
    <name type="scientific">Euzebya pacifica</name>
    <dbReference type="NCBI Taxonomy" id="1608957"/>
    <lineage>
        <taxon>Bacteria</taxon>
        <taxon>Bacillati</taxon>
        <taxon>Actinomycetota</taxon>
        <taxon>Nitriliruptoria</taxon>
        <taxon>Euzebyales</taxon>
    </lineage>
</organism>
<feature type="compositionally biased region" description="Polar residues" evidence="1">
    <location>
        <begin position="353"/>
        <end position="364"/>
    </location>
</feature>
<protein>
    <recommendedName>
        <fullName evidence="4">DUF222 domain-containing protein</fullName>
    </recommendedName>
</protein>
<dbReference type="KEGG" id="euz:DVS28_a4969"/>
<feature type="region of interest" description="Disordered" evidence="1">
    <location>
        <begin position="229"/>
        <end position="264"/>
    </location>
</feature>
<name>A0A346Y579_9ACTN</name>
<gene>
    <name evidence="2" type="ORF">DVS28_a4969</name>
</gene>
<sequence length="474" mass="49880">MTELVTHLHTLASRFDPDQIPDTDVAGLVVDLGRAGRLVDGMLTRAARRAAETSAHETTGVKDAATLIATATGTSTAAAKKMLKTSSQLVDQPDVDKAVTDGTLSTDQAVVVSETVADAPEKAGELIVDATTQTLPELRKKARDIRTAADPDRETTRRRHLARRAFRSWTETDGEWKAFLSGPGDLGARIEAALRGEHDAVFRTAHAAGQREDDACYRFDALLNLLEGRTADGDAGPTPKGAAETPATGTAEDGETVVRRPRRTGRQTKVIIRVDGSALVRGELADGETCEIAGIGRVALSAVREQIPDAHVAYVITNGTDTCVAHLGRQVTAHQRTALEARGYQCEVPGSPPTTCWRSTTSPAGPSPNRPDCPTLPGCAPPTTDRNPDVTTGCSAHPANAPGPPKPAWRSAATHPRKPHDRRAPQGHRPSSPPCPCGPCLRGLAQLDNPDSSVVAARCDQGQGVGALDGATDG</sequence>
<evidence type="ECO:0000256" key="1">
    <source>
        <dbReference type="SAM" id="MobiDB-lite"/>
    </source>
</evidence>
<evidence type="ECO:0000313" key="2">
    <source>
        <dbReference type="EMBL" id="AXV09626.1"/>
    </source>
</evidence>
<dbReference type="Proteomes" id="UP000264006">
    <property type="component" value="Chromosome"/>
</dbReference>
<dbReference type="EMBL" id="CP031165">
    <property type="protein sequence ID" value="AXV09626.1"/>
    <property type="molecule type" value="Genomic_DNA"/>
</dbReference>
<proteinExistence type="predicted"/>
<reference evidence="2 3" key="1">
    <citation type="submission" date="2018-09" db="EMBL/GenBank/DDBJ databases">
        <title>Complete genome sequence of Euzebya sp. DY32-46 isolated from seawater of Pacific Ocean.</title>
        <authorList>
            <person name="Xu L."/>
            <person name="Wu Y.-H."/>
            <person name="Xu X.-W."/>
        </authorList>
    </citation>
    <scope>NUCLEOTIDE SEQUENCE [LARGE SCALE GENOMIC DNA]</scope>
    <source>
        <strain evidence="2 3">DY32-46</strain>
    </source>
</reference>
<accession>A0A346Y579</accession>
<feature type="region of interest" description="Disordered" evidence="1">
    <location>
        <begin position="350"/>
        <end position="435"/>
    </location>
</feature>
<dbReference type="RefSeq" id="WP_164710989.1">
    <property type="nucleotide sequence ID" value="NZ_CP031165.1"/>
</dbReference>
<dbReference type="AlphaFoldDB" id="A0A346Y579"/>
<evidence type="ECO:0008006" key="4">
    <source>
        <dbReference type="Google" id="ProtNLM"/>
    </source>
</evidence>